<feature type="compositionally biased region" description="Polar residues" evidence="1">
    <location>
        <begin position="10"/>
        <end position="19"/>
    </location>
</feature>
<comment type="caution">
    <text evidence="2">The sequence shown here is derived from an EMBL/GenBank/DDBJ whole genome shotgun (WGS) entry which is preliminary data.</text>
</comment>
<sequence>MRKIRAASKRATQARSGSGQHYAPFSEFRPLGRKREPSFIISYSPTHPSLSFASSKLSIGPEPPKRVQTCAPRKLHGKGELTKQGKREKRTTRF</sequence>
<keyword evidence="3" id="KW-1185">Reference proteome</keyword>
<evidence type="ECO:0000313" key="3">
    <source>
        <dbReference type="Proteomes" id="UP001374584"/>
    </source>
</evidence>
<feature type="region of interest" description="Disordered" evidence="1">
    <location>
        <begin position="1"/>
        <end position="29"/>
    </location>
</feature>
<proteinExistence type="predicted"/>
<gene>
    <name evidence="2" type="ORF">VNO80_30259</name>
</gene>
<reference evidence="2 3" key="1">
    <citation type="submission" date="2024-01" db="EMBL/GenBank/DDBJ databases">
        <title>The genomes of 5 underutilized Papilionoideae crops provide insights into root nodulation and disease resistanc.</title>
        <authorList>
            <person name="Jiang F."/>
        </authorList>
    </citation>
    <scope>NUCLEOTIDE SEQUENCE [LARGE SCALE GENOMIC DNA]</scope>
    <source>
        <strain evidence="2">JINMINGXINNONG_FW02</strain>
        <tissue evidence="2">Leaves</tissue>
    </source>
</reference>
<organism evidence="2 3">
    <name type="scientific">Phaseolus coccineus</name>
    <name type="common">Scarlet runner bean</name>
    <name type="synonym">Phaseolus multiflorus</name>
    <dbReference type="NCBI Taxonomy" id="3886"/>
    <lineage>
        <taxon>Eukaryota</taxon>
        <taxon>Viridiplantae</taxon>
        <taxon>Streptophyta</taxon>
        <taxon>Embryophyta</taxon>
        <taxon>Tracheophyta</taxon>
        <taxon>Spermatophyta</taxon>
        <taxon>Magnoliopsida</taxon>
        <taxon>eudicotyledons</taxon>
        <taxon>Gunneridae</taxon>
        <taxon>Pentapetalae</taxon>
        <taxon>rosids</taxon>
        <taxon>fabids</taxon>
        <taxon>Fabales</taxon>
        <taxon>Fabaceae</taxon>
        <taxon>Papilionoideae</taxon>
        <taxon>50 kb inversion clade</taxon>
        <taxon>NPAAA clade</taxon>
        <taxon>indigoferoid/millettioid clade</taxon>
        <taxon>Phaseoleae</taxon>
        <taxon>Phaseolus</taxon>
    </lineage>
</organism>
<dbReference type="AlphaFoldDB" id="A0AAN9QDA5"/>
<protein>
    <submittedName>
        <fullName evidence="2">Uncharacterized protein</fullName>
    </submittedName>
</protein>
<evidence type="ECO:0000313" key="2">
    <source>
        <dbReference type="EMBL" id="KAK7333485.1"/>
    </source>
</evidence>
<feature type="region of interest" description="Disordered" evidence="1">
    <location>
        <begin position="54"/>
        <end position="94"/>
    </location>
</feature>
<dbReference type="EMBL" id="JAYMYR010000011">
    <property type="protein sequence ID" value="KAK7333485.1"/>
    <property type="molecule type" value="Genomic_DNA"/>
</dbReference>
<name>A0AAN9QDA5_PHACN</name>
<evidence type="ECO:0000256" key="1">
    <source>
        <dbReference type="SAM" id="MobiDB-lite"/>
    </source>
</evidence>
<dbReference type="Proteomes" id="UP001374584">
    <property type="component" value="Unassembled WGS sequence"/>
</dbReference>
<accession>A0AAN9QDA5</accession>